<keyword evidence="2" id="KW-1185">Reference proteome</keyword>
<proteinExistence type="predicted"/>
<reference evidence="1 2" key="1">
    <citation type="submission" date="2021-06" db="EMBL/GenBank/DDBJ databases">
        <title>Caerostris darwini draft genome.</title>
        <authorList>
            <person name="Kono N."/>
            <person name="Arakawa K."/>
        </authorList>
    </citation>
    <scope>NUCLEOTIDE SEQUENCE [LARGE SCALE GENOMIC DNA]</scope>
</reference>
<dbReference type="Proteomes" id="UP001054837">
    <property type="component" value="Unassembled WGS sequence"/>
</dbReference>
<accession>A0AAV4UTI9</accession>
<sequence>MSELKNSRDLAGNRYLNVTLSHMTYKLHSLYIEFEEMCGWMNSIILVTLNDIGMLNLWVIYDYVLALNLKKFEWSGELKNSRNFAWYWHVKSVIHMRLCTCIEFEEMSELKNSRDIARYRHV</sequence>
<evidence type="ECO:0000313" key="1">
    <source>
        <dbReference type="EMBL" id="GIY61226.1"/>
    </source>
</evidence>
<name>A0AAV4UTI9_9ARAC</name>
<evidence type="ECO:0000313" key="2">
    <source>
        <dbReference type="Proteomes" id="UP001054837"/>
    </source>
</evidence>
<dbReference type="AlphaFoldDB" id="A0AAV4UTI9"/>
<comment type="caution">
    <text evidence="1">The sequence shown here is derived from an EMBL/GenBank/DDBJ whole genome shotgun (WGS) entry which is preliminary data.</text>
</comment>
<organism evidence="1 2">
    <name type="scientific">Caerostris darwini</name>
    <dbReference type="NCBI Taxonomy" id="1538125"/>
    <lineage>
        <taxon>Eukaryota</taxon>
        <taxon>Metazoa</taxon>
        <taxon>Ecdysozoa</taxon>
        <taxon>Arthropoda</taxon>
        <taxon>Chelicerata</taxon>
        <taxon>Arachnida</taxon>
        <taxon>Araneae</taxon>
        <taxon>Araneomorphae</taxon>
        <taxon>Entelegynae</taxon>
        <taxon>Araneoidea</taxon>
        <taxon>Araneidae</taxon>
        <taxon>Caerostris</taxon>
    </lineage>
</organism>
<dbReference type="EMBL" id="BPLQ01011927">
    <property type="protein sequence ID" value="GIY61226.1"/>
    <property type="molecule type" value="Genomic_DNA"/>
</dbReference>
<gene>
    <name evidence="1" type="ORF">CDAR_568211</name>
</gene>
<protein>
    <submittedName>
        <fullName evidence="1">Uncharacterized protein</fullName>
    </submittedName>
</protein>